<dbReference type="Gene3D" id="3.30.420.130">
    <property type="entry name" value="Dinitrogenase iron-molybdenum cofactor biosynthesis domain"/>
    <property type="match status" value="1"/>
</dbReference>
<dbReference type="Pfam" id="PF02579">
    <property type="entry name" value="Nitro_FeMo-Co"/>
    <property type="match status" value="1"/>
</dbReference>
<evidence type="ECO:0000256" key="1">
    <source>
        <dbReference type="ARBA" id="ARBA00023231"/>
    </source>
</evidence>
<reference evidence="5" key="1">
    <citation type="journal article" date="2019" name="Int. J. Syst. Evol. Microbiol.">
        <title>The Global Catalogue of Microorganisms (GCM) 10K type strain sequencing project: providing services to taxonomists for standard genome sequencing and annotation.</title>
        <authorList>
            <consortium name="The Broad Institute Genomics Platform"/>
            <consortium name="The Broad Institute Genome Sequencing Center for Infectious Disease"/>
            <person name="Wu L."/>
            <person name="Ma J."/>
        </authorList>
    </citation>
    <scope>NUCLEOTIDE SEQUENCE [LARGE SCALE GENOMIC DNA]</scope>
    <source>
        <strain evidence="5">JCM 32226</strain>
    </source>
</reference>
<dbReference type="InterPro" id="IPR036105">
    <property type="entry name" value="DiNase_FeMo-co_biosyn_sf"/>
</dbReference>
<feature type="region of interest" description="Disordered" evidence="2">
    <location>
        <begin position="93"/>
        <end position="121"/>
    </location>
</feature>
<organism evidence="4 5">
    <name type="scientific">Pseudaeromonas paramecii</name>
    <dbReference type="NCBI Taxonomy" id="2138166"/>
    <lineage>
        <taxon>Bacteria</taxon>
        <taxon>Pseudomonadati</taxon>
        <taxon>Pseudomonadota</taxon>
        <taxon>Gammaproteobacteria</taxon>
        <taxon>Aeromonadales</taxon>
        <taxon>Aeromonadaceae</taxon>
        <taxon>Pseudaeromonas</taxon>
    </lineage>
</organism>
<evidence type="ECO:0000256" key="2">
    <source>
        <dbReference type="SAM" id="MobiDB-lite"/>
    </source>
</evidence>
<accession>A0ABP8QA65</accession>
<dbReference type="InterPro" id="IPR003731">
    <property type="entry name" value="Di-Nase_FeMo-co_biosynth"/>
</dbReference>
<sequence>MITLLPMEQDQLAKHFTKAPELLFIDEQGKSLGRVANPAVESNCAGKQALLDLMATARVERVLVRGIGQQMLGKLLERKLLVQEVKLRQARPEQLANPQAPGLLTLTDASQGKPSVNHQAKGECCHHDHDAAGEQACCKQGHGEQGSGKKCCQH</sequence>
<keyword evidence="1" id="KW-0535">Nitrogen fixation</keyword>
<evidence type="ECO:0000313" key="5">
    <source>
        <dbReference type="Proteomes" id="UP001501321"/>
    </source>
</evidence>
<proteinExistence type="predicted"/>
<evidence type="ECO:0000313" key="4">
    <source>
        <dbReference type="EMBL" id="GAA4499885.1"/>
    </source>
</evidence>
<dbReference type="Proteomes" id="UP001501321">
    <property type="component" value="Unassembled WGS sequence"/>
</dbReference>
<dbReference type="SUPFAM" id="SSF53146">
    <property type="entry name" value="Nitrogenase accessory factor-like"/>
    <property type="match status" value="1"/>
</dbReference>
<feature type="compositionally biased region" description="Polar residues" evidence="2">
    <location>
        <begin position="107"/>
        <end position="118"/>
    </location>
</feature>
<feature type="domain" description="Dinitrogenase iron-molybdenum cofactor biosynthesis" evidence="3">
    <location>
        <begin position="10"/>
        <end position="82"/>
    </location>
</feature>
<gene>
    <name evidence="4" type="ORF">GCM10023095_20700</name>
</gene>
<comment type="caution">
    <text evidence="4">The sequence shown here is derived from an EMBL/GenBank/DDBJ whole genome shotgun (WGS) entry which is preliminary data.</text>
</comment>
<protein>
    <submittedName>
        <fullName evidence="4">NifB/NifX family molybdenum-iron cluster-binding protein</fullName>
    </submittedName>
</protein>
<dbReference type="EMBL" id="BAABFC010000013">
    <property type="protein sequence ID" value="GAA4499885.1"/>
    <property type="molecule type" value="Genomic_DNA"/>
</dbReference>
<name>A0ABP8QA65_9GAMM</name>
<dbReference type="RefSeq" id="WP_345012764.1">
    <property type="nucleotide sequence ID" value="NZ_BAABFC010000013.1"/>
</dbReference>
<evidence type="ECO:0000259" key="3">
    <source>
        <dbReference type="Pfam" id="PF02579"/>
    </source>
</evidence>
<keyword evidence="5" id="KW-1185">Reference proteome</keyword>